<evidence type="ECO:0000313" key="2">
    <source>
        <dbReference type="Proteomes" id="UP000887116"/>
    </source>
</evidence>
<gene>
    <name evidence="1" type="ORF">TNCT_283151</name>
</gene>
<proteinExistence type="predicted"/>
<dbReference type="EMBL" id="BMAO01035535">
    <property type="protein sequence ID" value="GFR04226.1"/>
    <property type="molecule type" value="Genomic_DNA"/>
</dbReference>
<name>A0A8X6LB17_TRICU</name>
<reference evidence="1" key="1">
    <citation type="submission" date="2020-07" db="EMBL/GenBank/DDBJ databases">
        <title>Multicomponent nature underlies the extraordinary mechanical properties of spider dragline silk.</title>
        <authorList>
            <person name="Kono N."/>
            <person name="Nakamura H."/>
            <person name="Mori M."/>
            <person name="Yoshida Y."/>
            <person name="Ohtoshi R."/>
            <person name="Malay A.D."/>
            <person name="Moran D.A.P."/>
            <person name="Tomita M."/>
            <person name="Numata K."/>
            <person name="Arakawa K."/>
        </authorList>
    </citation>
    <scope>NUCLEOTIDE SEQUENCE</scope>
</reference>
<organism evidence="1 2">
    <name type="scientific">Trichonephila clavata</name>
    <name type="common">Joro spider</name>
    <name type="synonym">Nephila clavata</name>
    <dbReference type="NCBI Taxonomy" id="2740835"/>
    <lineage>
        <taxon>Eukaryota</taxon>
        <taxon>Metazoa</taxon>
        <taxon>Ecdysozoa</taxon>
        <taxon>Arthropoda</taxon>
        <taxon>Chelicerata</taxon>
        <taxon>Arachnida</taxon>
        <taxon>Araneae</taxon>
        <taxon>Araneomorphae</taxon>
        <taxon>Entelegynae</taxon>
        <taxon>Araneoidea</taxon>
        <taxon>Nephilidae</taxon>
        <taxon>Trichonephila</taxon>
    </lineage>
</organism>
<protein>
    <submittedName>
        <fullName evidence="1">Uncharacterized protein</fullName>
    </submittedName>
</protein>
<evidence type="ECO:0000313" key="1">
    <source>
        <dbReference type="EMBL" id="GFR04226.1"/>
    </source>
</evidence>
<comment type="caution">
    <text evidence="1">The sequence shown here is derived from an EMBL/GenBank/DDBJ whole genome shotgun (WGS) entry which is preliminary data.</text>
</comment>
<sequence length="83" mass="9358">MLNIGLKFKTFTGIGEVTPLRRVEISCDENKAPIINALDENSLLVQPVRTRVYGTANKQPILSKKKGNDSRRVCIKNGRKFTR</sequence>
<accession>A0A8X6LB17</accession>
<keyword evidence="2" id="KW-1185">Reference proteome</keyword>
<dbReference type="AlphaFoldDB" id="A0A8X6LB17"/>
<dbReference type="Proteomes" id="UP000887116">
    <property type="component" value="Unassembled WGS sequence"/>
</dbReference>